<dbReference type="SMART" id="SM00530">
    <property type="entry name" value="HTH_XRE"/>
    <property type="match status" value="1"/>
</dbReference>
<dbReference type="SUPFAM" id="SSF47413">
    <property type="entry name" value="lambda repressor-like DNA-binding domains"/>
    <property type="match status" value="1"/>
</dbReference>
<feature type="compositionally biased region" description="Polar residues" evidence="2">
    <location>
        <begin position="58"/>
        <end position="72"/>
    </location>
</feature>
<dbReference type="InterPro" id="IPR001387">
    <property type="entry name" value="Cro/C1-type_HTH"/>
</dbReference>
<sequence>MIVRKLRLQRGWSQEQLAQLTGLSVRTIQRIERGQSPGLESLNALAAVFEVPLSQLQTESDMPTHTSDSQPTADDAVSRDAGLSPQEQQVMEQVRDIKGFYSHCIKYVLIISLLFVINLSTSPGYIWAWWPMLGWGVGLACHGLNVFEVFQFFGPAWEKRQIEKRLGRKL</sequence>
<dbReference type="CDD" id="cd00093">
    <property type="entry name" value="HTH_XRE"/>
    <property type="match status" value="1"/>
</dbReference>
<evidence type="ECO:0000256" key="1">
    <source>
        <dbReference type="ARBA" id="ARBA00023125"/>
    </source>
</evidence>
<dbReference type="GO" id="GO:0003677">
    <property type="term" value="F:DNA binding"/>
    <property type="evidence" value="ECO:0007669"/>
    <property type="project" value="UniProtKB-KW"/>
</dbReference>
<dbReference type="Proteomes" id="UP000238196">
    <property type="component" value="Unassembled WGS sequence"/>
</dbReference>
<dbReference type="AlphaFoldDB" id="A0A2S5KKW7"/>
<dbReference type="PANTHER" id="PTHR46558">
    <property type="entry name" value="TRACRIPTIONAL REGULATORY PROTEIN-RELATED-RELATED"/>
    <property type="match status" value="1"/>
</dbReference>
<evidence type="ECO:0000259" key="4">
    <source>
        <dbReference type="PROSITE" id="PS50943"/>
    </source>
</evidence>
<feature type="transmembrane region" description="Helical" evidence="3">
    <location>
        <begin position="133"/>
        <end position="157"/>
    </location>
</feature>
<proteinExistence type="predicted"/>
<dbReference type="EMBL" id="PRLP01000096">
    <property type="protein sequence ID" value="PPC75380.1"/>
    <property type="molecule type" value="Genomic_DNA"/>
</dbReference>
<evidence type="ECO:0000256" key="2">
    <source>
        <dbReference type="SAM" id="MobiDB-lite"/>
    </source>
</evidence>
<dbReference type="Pfam" id="PF01381">
    <property type="entry name" value="HTH_3"/>
    <property type="match status" value="1"/>
</dbReference>
<dbReference type="OrthoDB" id="21915at2"/>
<dbReference type="InterPro" id="IPR010982">
    <property type="entry name" value="Lambda_DNA-bd_dom_sf"/>
</dbReference>
<evidence type="ECO:0000313" key="6">
    <source>
        <dbReference type="Proteomes" id="UP000238196"/>
    </source>
</evidence>
<comment type="caution">
    <text evidence="5">The sequence shown here is derived from an EMBL/GenBank/DDBJ whole genome shotgun (WGS) entry which is preliminary data.</text>
</comment>
<keyword evidence="1" id="KW-0238">DNA-binding</keyword>
<keyword evidence="3" id="KW-0812">Transmembrane</keyword>
<dbReference type="Gene3D" id="1.10.260.40">
    <property type="entry name" value="lambda repressor-like DNA-binding domains"/>
    <property type="match status" value="1"/>
</dbReference>
<organism evidence="5 6">
    <name type="scientific">Proteobacteria bacterium 228</name>
    <dbReference type="NCBI Taxonomy" id="2083153"/>
    <lineage>
        <taxon>Bacteria</taxon>
        <taxon>Pseudomonadati</taxon>
        <taxon>Pseudomonadota</taxon>
    </lineage>
</organism>
<evidence type="ECO:0000256" key="3">
    <source>
        <dbReference type="SAM" id="Phobius"/>
    </source>
</evidence>
<name>A0A2S5KKW7_9PROT</name>
<feature type="transmembrane region" description="Helical" evidence="3">
    <location>
        <begin position="107"/>
        <end position="127"/>
    </location>
</feature>
<dbReference type="Pfam" id="PF13239">
    <property type="entry name" value="2TM"/>
    <property type="match status" value="1"/>
</dbReference>
<evidence type="ECO:0000313" key="5">
    <source>
        <dbReference type="EMBL" id="PPC75380.1"/>
    </source>
</evidence>
<feature type="domain" description="HTH cro/C1-type" evidence="4">
    <location>
        <begin position="3"/>
        <end position="56"/>
    </location>
</feature>
<gene>
    <name evidence="5" type="ORF">C4K68_20655</name>
</gene>
<feature type="region of interest" description="Disordered" evidence="2">
    <location>
        <begin position="58"/>
        <end position="85"/>
    </location>
</feature>
<protein>
    <submittedName>
        <fullName evidence="5">XRE family transcriptional regulator</fullName>
    </submittedName>
</protein>
<dbReference type="PROSITE" id="PS50943">
    <property type="entry name" value="HTH_CROC1"/>
    <property type="match status" value="1"/>
</dbReference>
<keyword evidence="3" id="KW-0472">Membrane</keyword>
<keyword evidence="3" id="KW-1133">Transmembrane helix</keyword>
<reference evidence="5 6" key="1">
    <citation type="submission" date="2018-02" db="EMBL/GenBank/DDBJ databases">
        <title>novel marine gammaproteobacteria from coastal saline agro ecosystem.</title>
        <authorList>
            <person name="Krishnan R."/>
            <person name="Ramesh Kumar N."/>
        </authorList>
    </citation>
    <scope>NUCLEOTIDE SEQUENCE [LARGE SCALE GENOMIC DNA]</scope>
    <source>
        <strain evidence="5 6">228</strain>
    </source>
</reference>
<dbReference type="PANTHER" id="PTHR46558:SF4">
    <property type="entry name" value="DNA-BIDING PHAGE PROTEIN"/>
    <property type="match status" value="1"/>
</dbReference>
<dbReference type="InterPro" id="IPR025698">
    <property type="entry name" value="2TM_dom"/>
</dbReference>
<accession>A0A2S5KKW7</accession>